<evidence type="ECO:0000256" key="3">
    <source>
        <dbReference type="ARBA" id="ARBA00022737"/>
    </source>
</evidence>
<dbReference type="Gene3D" id="1.25.40.10">
    <property type="entry name" value="Tetratricopeptide repeat domain"/>
    <property type="match status" value="1"/>
</dbReference>
<sequence length="172" mass="19009">GSESGLNVYVKALKLAPACVDLWVHYCQAAVSADGAEDGLRELFEKAVETVGSDWRAFPLWDLYMNFEEKNRRWKRLGSVLRRAMVVPMEGLPAVRIRLRALVLGDAAPPLEELCCDDAESNQLDVESNRTQSYDPQVRQVMTVSLAEHVAVSLAPVAPVAPVAVESEEELE</sequence>
<dbReference type="EMBL" id="CAMXCT020003555">
    <property type="protein sequence ID" value="CAL1158404.1"/>
    <property type="molecule type" value="Genomic_DNA"/>
</dbReference>
<comment type="caution">
    <text evidence="6">The sequence shown here is derived from an EMBL/GenBank/DDBJ whole genome shotgun (WGS) entry which is preliminary data.</text>
</comment>
<dbReference type="EMBL" id="CAMXCT010003555">
    <property type="protein sequence ID" value="CAI4005029.1"/>
    <property type="molecule type" value="Genomic_DNA"/>
</dbReference>
<dbReference type="GO" id="GO:0000243">
    <property type="term" value="C:commitment complex"/>
    <property type="evidence" value="ECO:0007669"/>
    <property type="project" value="TreeGrafter"/>
</dbReference>
<feature type="non-terminal residue" evidence="6">
    <location>
        <position position="172"/>
    </location>
</feature>
<keyword evidence="5" id="KW-0539">Nucleus</keyword>
<accession>A0A9P1D6Z4</accession>
<keyword evidence="4" id="KW-0508">mRNA splicing</keyword>
<dbReference type="AlphaFoldDB" id="A0A9P1D6Z4"/>
<evidence type="ECO:0000256" key="5">
    <source>
        <dbReference type="ARBA" id="ARBA00023242"/>
    </source>
</evidence>
<evidence type="ECO:0000256" key="1">
    <source>
        <dbReference type="ARBA" id="ARBA00004123"/>
    </source>
</evidence>
<name>A0A9P1D6Z4_9DINO</name>
<evidence type="ECO:0000313" key="6">
    <source>
        <dbReference type="EMBL" id="CAI4005029.1"/>
    </source>
</evidence>
<comment type="subcellular location">
    <subcellularLocation>
        <location evidence="1">Nucleus</location>
    </subcellularLocation>
</comment>
<dbReference type="PANTHER" id="PTHR17204:SF5">
    <property type="entry name" value="PRE-MRNA-PROCESSING FACTOR 39"/>
    <property type="match status" value="1"/>
</dbReference>
<dbReference type="GO" id="GO:0000395">
    <property type="term" value="P:mRNA 5'-splice site recognition"/>
    <property type="evidence" value="ECO:0007669"/>
    <property type="project" value="TreeGrafter"/>
</dbReference>
<dbReference type="InterPro" id="IPR011990">
    <property type="entry name" value="TPR-like_helical_dom_sf"/>
</dbReference>
<organism evidence="6">
    <name type="scientific">Cladocopium goreaui</name>
    <dbReference type="NCBI Taxonomy" id="2562237"/>
    <lineage>
        <taxon>Eukaryota</taxon>
        <taxon>Sar</taxon>
        <taxon>Alveolata</taxon>
        <taxon>Dinophyceae</taxon>
        <taxon>Suessiales</taxon>
        <taxon>Symbiodiniaceae</taxon>
        <taxon>Cladocopium</taxon>
    </lineage>
</organism>
<evidence type="ECO:0000313" key="7">
    <source>
        <dbReference type="EMBL" id="CAL1158404.1"/>
    </source>
</evidence>
<dbReference type="OrthoDB" id="430209at2759"/>
<gene>
    <name evidence="6" type="ORF">C1SCF055_LOCUS30785</name>
</gene>
<keyword evidence="3" id="KW-0677">Repeat</keyword>
<dbReference type="Pfam" id="PF23240">
    <property type="entry name" value="HAT_PRP39_N"/>
    <property type="match status" value="1"/>
</dbReference>
<protein>
    <submittedName>
        <fullName evidence="8">Pre-mRNA-processing factor 39</fullName>
    </submittedName>
</protein>
<dbReference type="GO" id="GO:0030627">
    <property type="term" value="F:pre-mRNA 5'-splice site binding"/>
    <property type="evidence" value="ECO:0007669"/>
    <property type="project" value="TreeGrafter"/>
</dbReference>
<dbReference type="SUPFAM" id="SSF48452">
    <property type="entry name" value="TPR-like"/>
    <property type="match status" value="1"/>
</dbReference>
<keyword evidence="2" id="KW-0507">mRNA processing</keyword>
<dbReference type="EMBL" id="CAMXCT030003555">
    <property type="protein sequence ID" value="CAL4792341.1"/>
    <property type="molecule type" value="Genomic_DNA"/>
</dbReference>
<evidence type="ECO:0000313" key="8">
    <source>
        <dbReference type="EMBL" id="CAL4792341.1"/>
    </source>
</evidence>
<dbReference type="GO" id="GO:0071004">
    <property type="term" value="C:U2-type prespliceosome"/>
    <property type="evidence" value="ECO:0007669"/>
    <property type="project" value="TreeGrafter"/>
</dbReference>
<evidence type="ECO:0000256" key="2">
    <source>
        <dbReference type="ARBA" id="ARBA00022664"/>
    </source>
</evidence>
<dbReference type="GO" id="GO:0005685">
    <property type="term" value="C:U1 snRNP"/>
    <property type="evidence" value="ECO:0007669"/>
    <property type="project" value="TreeGrafter"/>
</dbReference>
<keyword evidence="9" id="KW-1185">Reference proteome</keyword>
<proteinExistence type="predicted"/>
<reference evidence="6" key="1">
    <citation type="submission" date="2022-10" db="EMBL/GenBank/DDBJ databases">
        <authorList>
            <person name="Chen Y."/>
            <person name="Dougan E. K."/>
            <person name="Chan C."/>
            <person name="Rhodes N."/>
            <person name="Thang M."/>
        </authorList>
    </citation>
    <scope>NUCLEOTIDE SEQUENCE</scope>
</reference>
<dbReference type="PANTHER" id="PTHR17204">
    <property type="entry name" value="PRE-MRNA PROCESSING PROTEIN PRP39-RELATED"/>
    <property type="match status" value="1"/>
</dbReference>
<evidence type="ECO:0000313" key="9">
    <source>
        <dbReference type="Proteomes" id="UP001152797"/>
    </source>
</evidence>
<evidence type="ECO:0000256" key="4">
    <source>
        <dbReference type="ARBA" id="ARBA00023187"/>
    </source>
</evidence>
<feature type="non-terminal residue" evidence="6">
    <location>
        <position position="1"/>
    </location>
</feature>
<reference evidence="7" key="2">
    <citation type="submission" date="2024-04" db="EMBL/GenBank/DDBJ databases">
        <authorList>
            <person name="Chen Y."/>
            <person name="Shah S."/>
            <person name="Dougan E. K."/>
            <person name="Thang M."/>
            <person name="Chan C."/>
        </authorList>
    </citation>
    <scope>NUCLEOTIDE SEQUENCE [LARGE SCALE GENOMIC DNA]</scope>
</reference>
<dbReference type="Proteomes" id="UP001152797">
    <property type="component" value="Unassembled WGS sequence"/>
</dbReference>